<reference evidence="2 3" key="1">
    <citation type="submission" date="2019-10" db="EMBL/GenBank/DDBJ databases">
        <title>Extracellular Electron Transfer in a Candidatus Methanoperedens spp. Enrichment Culture.</title>
        <authorList>
            <person name="Berger S."/>
            <person name="Rangel Shaw D."/>
            <person name="Berben T."/>
            <person name="In 'T Zandt M."/>
            <person name="Frank J."/>
            <person name="Reimann J."/>
            <person name="Jetten M.S.M."/>
            <person name="Welte C.U."/>
        </authorList>
    </citation>
    <scope>NUCLEOTIDE SEQUENCE [LARGE SCALE GENOMIC DNA]</scope>
    <source>
        <strain evidence="2">SB12</strain>
    </source>
</reference>
<sequence length="229" mass="25609">MKIKLSLILLLAFSSRLQAQPILNEEYLLGRAWVGDAESITFNQDGSFLAQGPFGQLGSGAFEIHSDVVLLTASPDLRLWEPFRKHGTLECRIAEDSRHRLFTVFLVCNFAQVRFGADDSEPAVGSIRYWGSTPIVVLDGDAHSETEITLIGTALFREDPSAKSKIVFKRKLLENQKSVVGFIDYQSYEKDSVHGLQHFWYHVCFPGEQAAGNLFYDCGWVYGNAIGLD</sequence>
<organism evidence="2 3">
    <name type="scientific">Leptonema illini</name>
    <dbReference type="NCBI Taxonomy" id="183"/>
    <lineage>
        <taxon>Bacteria</taxon>
        <taxon>Pseudomonadati</taxon>
        <taxon>Spirochaetota</taxon>
        <taxon>Spirochaetia</taxon>
        <taxon>Leptospirales</taxon>
        <taxon>Leptospiraceae</taxon>
        <taxon>Leptonema</taxon>
    </lineage>
</organism>
<keyword evidence="1" id="KW-0732">Signal</keyword>
<comment type="caution">
    <text evidence="2">The sequence shown here is derived from an EMBL/GenBank/DDBJ whole genome shotgun (WGS) entry which is preliminary data.</text>
</comment>
<dbReference type="AlphaFoldDB" id="A0A833H513"/>
<name>A0A833H513_9LEPT</name>
<feature type="signal peptide" evidence="1">
    <location>
        <begin position="1"/>
        <end position="19"/>
    </location>
</feature>
<protein>
    <submittedName>
        <fullName evidence="2">Uncharacterized protein</fullName>
    </submittedName>
</protein>
<dbReference type="Proteomes" id="UP000460298">
    <property type="component" value="Unassembled WGS sequence"/>
</dbReference>
<dbReference type="EMBL" id="WBUI01000001">
    <property type="protein sequence ID" value="KAB2935335.1"/>
    <property type="molecule type" value="Genomic_DNA"/>
</dbReference>
<accession>A0A833H513</accession>
<feature type="chain" id="PRO_5032268845" evidence="1">
    <location>
        <begin position="20"/>
        <end position="229"/>
    </location>
</feature>
<gene>
    <name evidence="2" type="ORF">F9K24_01000</name>
</gene>
<evidence type="ECO:0000313" key="3">
    <source>
        <dbReference type="Proteomes" id="UP000460298"/>
    </source>
</evidence>
<proteinExistence type="predicted"/>
<evidence type="ECO:0000313" key="2">
    <source>
        <dbReference type="EMBL" id="KAB2935335.1"/>
    </source>
</evidence>
<evidence type="ECO:0000256" key="1">
    <source>
        <dbReference type="SAM" id="SignalP"/>
    </source>
</evidence>